<protein>
    <recommendedName>
        <fullName evidence="6">OmpA-like domain-containing protein</fullName>
    </recommendedName>
</protein>
<accession>A0A564WDQ1</accession>
<comment type="subcellular location">
    <subcellularLocation>
        <location evidence="1">Cell outer membrane</location>
    </subcellularLocation>
</comment>
<dbReference type="EMBL" id="UXAT02000006">
    <property type="protein sequence ID" value="VUX45653.1"/>
    <property type="molecule type" value="Genomic_DNA"/>
</dbReference>
<name>A0A564WDQ1_9PROT</name>
<sequence>MKKHRLIGERTPVWLAVALALVGITGGVEAALRIATPDDGSPFRLPGFVTEVAHHASLGMSVPVASGPGDGGTTVPGGTAPADGSGNLRLAADAWRRFEGKDASAPAAPAPLPQILPPALAPGAQECAPVFGITFAHGSSGFKTSAFDAPASRLKEWSNKHPNAKIRLDGYTDATGDEEFNLLFSHRRAKAVADMLVKSGIPGWRISTRALGPQPAVAGAPVGELNRRVVMRIDGFPECAPSTTNSAS</sequence>
<dbReference type="InterPro" id="IPR036737">
    <property type="entry name" value="OmpA-like_sf"/>
</dbReference>
<feature type="domain" description="OmpA-like" evidence="6">
    <location>
        <begin position="122"/>
        <end position="237"/>
    </location>
</feature>
<evidence type="ECO:0000256" key="5">
    <source>
        <dbReference type="SAM" id="MobiDB-lite"/>
    </source>
</evidence>
<evidence type="ECO:0000256" key="2">
    <source>
        <dbReference type="ARBA" id="ARBA00023136"/>
    </source>
</evidence>
<evidence type="ECO:0000256" key="4">
    <source>
        <dbReference type="PROSITE-ProRule" id="PRU00473"/>
    </source>
</evidence>
<proteinExistence type="predicted"/>
<keyword evidence="3" id="KW-0998">Cell outer membrane</keyword>
<evidence type="ECO:0000256" key="1">
    <source>
        <dbReference type="ARBA" id="ARBA00004442"/>
    </source>
</evidence>
<dbReference type="PANTHER" id="PTHR30329:SF21">
    <property type="entry name" value="LIPOPROTEIN YIAD-RELATED"/>
    <property type="match status" value="1"/>
</dbReference>
<dbReference type="Proteomes" id="UP000326641">
    <property type="component" value="Unassembled WGS sequence"/>
</dbReference>
<keyword evidence="8" id="KW-1185">Reference proteome</keyword>
<dbReference type="SUPFAM" id="SSF103088">
    <property type="entry name" value="OmpA-like"/>
    <property type="match status" value="1"/>
</dbReference>
<dbReference type="InterPro" id="IPR050330">
    <property type="entry name" value="Bact_OuterMem_StrucFunc"/>
</dbReference>
<dbReference type="PANTHER" id="PTHR30329">
    <property type="entry name" value="STATOR ELEMENT OF FLAGELLAR MOTOR COMPLEX"/>
    <property type="match status" value="1"/>
</dbReference>
<evidence type="ECO:0000313" key="8">
    <source>
        <dbReference type="Proteomes" id="UP000326641"/>
    </source>
</evidence>
<comment type="caution">
    <text evidence="7">The sequence shown here is derived from an EMBL/GenBank/DDBJ whole genome shotgun (WGS) entry which is preliminary data.</text>
</comment>
<organism evidence="7 8">
    <name type="scientific">Candidatus Defluviicoccus seviourii</name>
    <dbReference type="NCBI Taxonomy" id="2565273"/>
    <lineage>
        <taxon>Bacteria</taxon>
        <taxon>Pseudomonadati</taxon>
        <taxon>Pseudomonadota</taxon>
        <taxon>Alphaproteobacteria</taxon>
        <taxon>Rhodospirillales</taxon>
        <taxon>Rhodospirillaceae</taxon>
        <taxon>Defluviicoccus</taxon>
    </lineage>
</organism>
<evidence type="ECO:0000259" key="6">
    <source>
        <dbReference type="PROSITE" id="PS51123"/>
    </source>
</evidence>
<gene>
    <name evidence="7" type="ORF">DF3PA_140034</name>
</gene>
<evidence type="ECO:0000313" key="7">
    <source>
        <dbReference type="EMBL" id="VUX45653.1"/>
    </source>
</evidence>
<dbReference type="PRINTS" id="PR01021">
    <property type="entry name" value="OMPADOMAIN"/>
</dbReference>
<dbReference type="Gene3D" id="3.30.1330.60">
    <property type="entry name" value="OmpA-like domain"/>
    <property type="match status" value="1"/>
</dbReference>
<dbReference type="Pfam" id="PF00691">
    <property type="entry name" value="OmpA"/>
    <property type="match status" value="1"/>
</dbReference>
<dbReference type="AlphaFoldDB" id="A0A564WDQ1"/>
<reference evidence="7" key="1">
    <citation type="submission" date="2018-11" db="EMBL/GenBank/DDBJ databases">
        <authorList>
            <person name="Onetto C."/>
        </authorList>
    </citation>
    <scope>NUCLEOTIDE SEQUENCE [LARGE SCALE GENOMIC DNA]</scope>
</reference>
<dbReference type="PROSITE" id="PS51123">
    <property type="entry name" value="OMPA_2"/>
    <property type="match status" value="1"/>
</dbReference>
<evidence type="ECO:0000256" key="3">
    <source>
        <dbReference type="ARBA" id="ARBA00023237"/>
    </source>
</evidence>
<feature type="region of interest" description="Disordered" evidence="5">
    <location>
        <begin position="66"/>
        <end position="85"/>
    </location>
</feature>
<dbReference type="CDD" id="cd07185">
    <property type="entry name" value="OmpA_C-like"/>
    <property type="match status" value="1"/>
</dbReference>
<dbReference type="GO" id="GO:0009279">
    <property type="term" value="C:cell outer membrane"/>
    <property type="evidence" value="ECO:0007669"/>
    <property type="project" value="UniProtKB-SubCell"/>
</dbReference>
<dbReference type="InterPro" id="IPR006664">
    <property type="entry name" value="OMP_bac"/>
</dbReference>
<dbReference type="InterPro" id="IPR006665">
    <property type="entry name" value="OmpA-like"/>
</dbReference>
<keyword evidence="2 4" id="KW-0472">Membrane</keyword>